<dbReference type="Pfam" id="PF01208">
    <property type="entry name" value="URO-D"/>
    <property type="match status" value="1"/>
</dbReference>
<dbReference type="PANTHER" id="PTHR47099:SF1">
    <property type="entry name" value="METHYLCOBAMIDE:COM METHYLTRANSFERASE MTBA"/>
    <property type="match status" value="1"/>
</dbReference>
<evidence type="ECO:0000313" key="4">
    <source>
        <dbReference type="EMBL" id="HGQ18631.1"/>
    </source>
</evidence>
<dbReference type="SUPFAM" id="SSF51726">
    <property type="entry name" value="UROD/MetE-like"/>
    <property type="match status" value="1"/>
</dbReference>
<dbReference type="InterPro" id="IPR038071">
    <property type="entry name" value="UROD/MetE-like_sf"/>
</dbReference>
<dbReference type="InterPro" id="IPR000257">
    <property type="entry name" value="Uroporphyrinogen_deCOase"/>
</dbReference>
<comment type="caution">
    <text evidence="3">The sequence shown here is derived from an EMBL/GenBank/DDBJ whole genome shotgun (WGS) entry which is preliminary data.</text>
</comment>
<evidence type="ECO:0000313" key="3">
    <source>
        <dbReference type="EMBL" id="HGN37460.1"/>
    </source>
</evidence>
<dbReference type="EMBL" id="DTBZ01000127">
    <property type="protein sequence ID" value="HGQ18631.1"/>
    <property type="molecule type" value="Genomic_DNA"/>
</dbReference>
<feature type="transmembrane region" description="Helical" evidence="1">
    <location>
        <begin position="20"/>
        <end position="42"/>
    </location>
</feature>
<feature type="domain" description="Uroporphyrinogen decarboxylase (URO-D)" evidence="2">
    <location>
        <begin position="35"/>
        <end position="329"/>
    </location>
</feature>
<proteinExistence type="predicted"/>
<dbReference type="CDD" id="cd03465">
    <property type="entry name" value="URO-D_like"/>
    <property type="match status" value="1"/>
</dbReference>
<dbReference type="InterPro" id="IPR052024">
    <property type="entry name" value="Methanogen_methyltrans"/>
</dbReference>
<name>A0A7J3I9L8_9CREN</name>
<evidence type="ECO:0000256" key="1">
    <source>
        <dbReference type="SAM" id="Phobius"/>
    </source>
</evidence>
<reference evidence="3" key="1">
    <citation type="journal article" date="2020" name="mSystems">
        <title>Genome- and Community-Level Interaction Insights into Carbon Utilization and Element Cycling Functions of Hydrothermarchaeota in Hydrothermal Sediment.</title>
        <authorList>
            <person name="Zhou Z."/>
            <person name="Liu Y."/>
            <person name="Xu W."/>
            <person name="Pan J."/>
            <person name="Luo Z.H."/>
            <person name="Li M."/>
        </authorList>
    </citation>
    <scope>NUCLEOTIDE SEQUENCE [LARGE SCALE GENOMIC DNA]</scope>
    <source>
        <strain evidence="3">SpSt-618</strain>
        <strain evidence="4">SpSt-657</strain>
    </source>
</reference>
<organism evidence="3">
    <name type="scientific">Ignisphaera aggregans</name>
    <dbReference type="NCBI Taxonomy" id="334771"/>
    <lineage>
        <taxon>Archaea</taxon>
        <taxon>Thermoproteota</taxon>
        <taxon>Thermoprotei</taxon>
        <taxon>Desulfurococcales</taxon>
        <taxon>Desulfurococcaceae</taxon>
        <taxon>Ignisphaera</taxon>
    </lineage>
</organism>
<gene>
    <name evidence="3" type="ORF">ENT87_07950</name>
    <name evidence="4" type="ORF">ENU30_06645</name>
</gene>
<evidence type="ECO:0000259" key="2">
    <source>
        <dbReference type="Pfam" id="PF01208"/>
    </source>
</evidence>
<dbReference type="EMBL" id="DTAI01000237">
    <property type="protein sequence ID" value="HGN37460.1"/>
    <property type="molecule type" value="Genomic_DNA"/>
</dbReference>
<accession>A0A7J3I9L8</accession>
<sequence length="334" mass="37200">MIKSSEKINLLLRNGYSEEVVVFPIVGYHAAYVYNIPFSIYVRDAKRMAETQYKVLKYYGSDFIAPVMDLTVEAEALGVSVSWNSIPPSIHSHLTVNDMHIIDRLASNFLSLGRIPVFLESIKTLREIDRDDKIICGYVTGPLTLAGNVFGYENTLKLVLKDPRKLSEIIDLLQRLSIPYLRALVENGADCIIVADPLSALISPQHYTTFSLKPLKTIVDEVERLNRIAVLHTCGNATRILRLMAETGAHILSIDKYVDIGFALTSTNRVIMGNVPTTLFLMSAEKVSEYTLSILNISMGRRHIIASGCEIPPYSNPECIKAMVSSAKSFSIRS</sequence>
<keyword evidence="1" id="KW-1133">Transmembrane helix</keyword>
<dbReference type="GO" id="GO:0004853">
    <property type="term" value="F:uroporphyrinogen decarboxylase activity"/>
    <property type="evidence" value="ECO:0007669"/>
    <property type="project" value="InterPro"/>
</dbReference>
<dbReference type="AlphaFoldDB" id="A0A7J3I9L8"/>
<dbReference type="GO" id="GO:0006779">
    <property type="term" value="P:porphyrin-containing compound biosynthetic process"/>
    <property type="evidence" value="ECO:0007669"/>
    <property type="project" value="InterPro"/>
</dbReference>
<dbReference type="PANTHER" id="PTHR47099">
    <property type="entry name" value="METHYLCOBAMIDE:COM METHYLTRANSFERASE MTBA"/>
    <property type="match status" value="1"/>
</dbReference>
<protein>
    <recommendedName>
        <fullName evidence="2">Uroporphyrinogen decarboxylase (URO-D) domain-containing protein</fullName>
    </recommendedName>
</protein>
<keyword evidence="1" id="KW-0812">Transmembrane</keyword>
<dbReference type="Gene3D" id="3.20.20.210">
    <property type="match status" value="1"/>
</dbReference>
<keyword evidence="1" id="KW-0472">Membrane</keyword>